<evidence type="ECO:0000259" key="3">
    <source>
        <dbReference type="Pfam" id="PF10727"/>
    </source>
</evidence>
<evidence type="ECO:0000256" key="1">
    <source>
        <dbReference type="ARBA" id="ARBA00023002"/>
    </source>
</evidence>
<dbReference type="InterPro" id="IPR019665">
    <property type="entry name" value="OxRdtase/DH_put_Rossmann_dom"/>
</dbReference>
<comment type="caution">
    <text evidence="5">The sequence shown here is derived from an EMBL/GenBank/DDBJ whole genome shotgun (WGS) entry which is preliminary data.</text>
</comment>
<dbReference type="InterPro" id="IPR036291">
    <property type="entry name" value="NAD(P)-bd_dom_sf"/>
</dbReference>
<dbReference type="RefSeq" id="WP_353302402.1">
    <property type="nucleotide sequence ID" value="NZ_BAABWN010000004.1"/>
</dbReference>
<sequence>MLKPTQLPTLSIIGAGKLGKTLARVWFDNSTVNIQQIINQTQSSSLAAKAFIGSGTPSNALPDLKPSDFLLIAVPDSDIETVAKKLLALELNWQNTVIFHCSGSLSSSVLSCLKSDNTHIASAHPLHSFADPAHSIQQLQHCFCCAEGDDYALEQLYPLFQSLGMHWKEIEQSQKLVYHAAAVFACNFLPSIINASHECLEVLGFSPEQANEMLLPLARQTLTNIEKTSPNAALTGPVQRGDVSLIESQITALENTSPELASFYKMLSSATLKLTDHKNTSPETHTELSHLFNSDSDQT</sequence>
<feature type="compositionally biased region" description="Basic and acidic residues" evidence="2">
    <location>
        <begin position="277"/>
        <end position="288"/>
    </location>
</feature>
<dbReference type="PANTHER" id="PTHR40459">
    <property type="entry name" value="CONSERVED HYPOTHETICAL ALANINE AND LEUCINE RICH PROTEIN"/>
    <property type="match status" value="1"/>
</dbReference>
<organism evidence="5 6">
    <name type="scientific">Sessilibacter corallicola</name>
    <dbReference type="NCBI Taxonomy" id="2904075"/>
    <lineage>
        <taxon>Bacteria</taxon>
        <taxon>Pseudomonadati</taxon>
        <taxon>Pseudomonadota</taxon>
        <taxon>Gammaproteobacteria</taxon>
        <taxon>Cellvibrionales</taxon>
        <taxon>Cellvibrionaceae</taxon>
        <taxon>Sessilibacter</taxon>
    </lineage>
</organism>
<keyword evidence="1" id="KW-0560">Oxidoreductase</keyword>
<feature type="domain" description="Putative oxidoreductase/dehydrogenase Rossmann-like" evidence="3">
    <location>
        <begin position="9"/>
        <end position="116"/>
    </location>
</feature>
<dbReference type="PANTHER" id="PTHR40459:SF1">
    <property type="entry name" value="CONSERVED HYPOTHETICAL ALANINE AND LEUCINE RICH PROTEIN"/>
    <property type="match status" value="1"/>
</dbReference>
<keyword evidence="6" id="KW-1185">Reference proteome</keyword>
<evidence type="ECO:0000259" key="4">
    <source>
        <dbReference type="Pfam" id="PF10728"/>
    </source>
</evidence>
<protein>
    <submittedName>
        <fullName evidence="5">Rossmann-like and DUF2520 domain-containing protein</fullName>
    </submittedName>
</protein>
<dbReference type="SUPFAM" id="SSF48179">
    <property type="entry name" value="6-phosphogluconate dehydrogenase C-terminal domain-like"/>
    <property type="match status" value="1"/>
</dbReference>
<name>A0ABQ0A7Y4_9GAMM</name>
<dbReference type="EMBL" id="BAABWN010000004">
    <property type="protein sequence ID" value="GAA6167763.1"/>
    <property type="molecule type" value="Genomic_DNA"/>
</dbReference>
<dbReference type="Proteomes" id="UP001465153">
    <property type="component" value="Unassembled WGS sequence"/>
</dbReference>
<evidence type="ECO:0000313" key="5">
    <source>
        <dbReference type="EMBL" id="GAA6167763.1"/>
    </source>
</evidence>
<feature type="region of interest" description="Disordered" evidence="2">
    <location>
        <begin position="277"/>
        <end position="299"/>
    </location>
</feature>
<dbReference type="Gene3D" id="3.40.50.720">
    <property type="entry name" value="NAD(P)-binding Rossmann-like Domain"/>
    <property type="match status" value="1"/>
</dbReference>
<accession>A0ABQ0A7Y4</accession>
<dbReference type="Pfam" id="PF10728">
    <property type="entry name" value="DUF2520"/>
    <property type="match status" value="1"/>
</dbReference>
<dbReference type="Gene3D" id="1.10.1040.20">
    <property type="entry name" value="ProC-like, C-terminal domain"/>
    <property type="match status" value="1"/>
</dbReference>
<gene>
    <name evidence="5" type="ORF">NBRC116591_15730</name>
</gene>
<proteinExistence type="predicted"/>
<feature type="domain" description="DUF2520" evidence="4">
    <location>
        <begin position="142"/>
        <end position="270"/>
    </location>
</feature>
<dbReference type="SUPFAM" id="SSF51735">
    <property type="entry name" value="NAD(P)-binding Rossmann-fold domains"/>
    <property type="match status" value="1"/>
</dbReference>
<dbReference type="InterPro" id="IPR018931">
    <property type="entry name" value="DUF2520"/>
</dbReference>
<dbReference type="InterPro" id="IPR037108">
    <property type="entry name" value="TM1727-like_C_sf"/>
</dbReference>
<evidence type="ECO:0000313" key="6">
    <source>
        <dbReference type="Proteomes" id="UP001465153"/>
    </source>
</evidence>
<dbReference type="InterPro" id="IPR008927">
    <property type="entry name" value="6-PGluconate_DH-like_C_sf"/>
</dbReference>
<reference evidence="5 6" key="1">
    <citation type="submission" date="2024-04" db="EMBL/GenBank/DDBJ databases">
        <title>Draft genome sequence of Sessilibacter corallicola NBRC 116591.</title>
        <authorList>
            <person name="Miyakawa T."/>
            <person name="Kusuya Y."/>
            <person name="Miura T."/>
        </authorList>
    </citation>
    <scope>NUCLEOTIDE SEQUENCE [LARGE SCALE GENOMIC DNA]</scope>
    <source>
        <strain evidence="5 6">KU-00831-HH</strain>
    </source>
</reference>
<evidence type="ECO:0000256" key="2">
    <source>
        <dbReference type="SAM" id="MobiDB-lite"/>
    </source>
</evidence>
<dbReference type="Pfam" id="PF10727">
    <property type="entry name" value="Rossmann-like"/>
    <property type="match status" value="1"/>
</dbReference>